<name>A0A8S5SGS0_9CAUD</name>
<protein>
    <submittedName>
        <fullName evidence="2">Uncharacterized protein</fullName>
    </submittedName>
</protein>
<proteinExistence type="predicted"/>
<sequence>MNIDWTKIDGYREDMTADEKLELLSSYEADNEPASTPGPAPAHTDDKPAQNKPNPAKSSTVSKALYDKTASELAALKKQIRSRMTEDEQKEADRTANEEAMRAELAELRHEKTISTYKAAYLSLGYDDKLASDAASAMTDGDMDTVFAIMKQHSVTSEKALKAKLLKEMPTPPAGGDPEAEKQKKQMADLRKIMGLPV</sequence>
<evidence type="ECO:0000313" key="2">
    <source>
        <dbReference type="EMBL" id="DAF50150.1"/>
    </source>
</evidence>
<feature type="compositionally biased region" description="Basic and acidic residues" evidence="1">
    <location>
        <begin position="179"/>
        <end position="192"/>
    </location>
</feature>
<feature type="region of interest" description="Disordered" evidence="1">
    <location>
        <begin position="24"/>
        <end position="64"/>
    </location>
</feature>
<reference evidence="2" key="1">
    <citation type="journal article" date="2021" name="Proc. Natl. Acad. Sci. U.S.A.">
        <title>A Catalog of Tens of Thousands of Viruses from Human Metagenomes Reveals Hidden Associations with Chronic Diseases.</title>
        <authorList>
            <person name="Tisza M.J."/>
            <person name="Buck C.B."/>
        </authorList>
    </citation>
    <scope>NUCLEOTIDE SEQUENCE</scope>
    <source>
        <strain evidence="2">CtzyE57</strain>
    </source>
</reference>
<accession>A0A8S5SGS0</accession>
<dbReference type="EMBL" id="BK032592">
    <property type="protein sequence ID" value="DAF50150.1"/>
    <property type="molecule type" value="Genomic_DNA"/>
</dbReference>
<feature type="compositionally biased region" description="Polar residues" evidence="1">
    <location>
        <begin position="51"/>
        <end position="62"/>
    </location>
</feature>
<feature type="region of interest" description="Disordered" evidence="1">
    <location>
        <begin position="168"/>
        <end position="198"/>
    </location>
</feature>
<organism evidence="2">
    <name type="scientific">Siphoviridae sp. ctzyE57</name>
    <dbReference type="NCBI Taxonomy" id="2827982"/>
    <lineage>
        <taxon>Viruses</taxon>
        <taxon>Duplodnaviria</taxon>
        <taxon>Heunggongvirae</taxon>
        <taxon>Uroviricota</taxon>
        <taxon>Caudoviricetes</taxon>
    </lineage>
</organism>
<evidence type="ECO:0000256" key="1">
    <source>
        <dbReference type="SAM" id="MobiDB-lite"/>
    </source>
</evidence>